<reference evidence="3" key="1">
    <citation type="submission" date="2017-08" db="EMBL/GenBank/DDBJ databases">
        <title>A dynamic microbial community with high functional redundancy inhabits the cold, oxic subseafloor aquifer.</title>
        <authorList>
            <person name="Tully B.J."/>
            <person name="Wheat C.G."/>
            <person name="Glazer B.T."/>
            <person name="Huber J.A."/>
        </authorList>
    </citation>
    <scope>NUCLEOTIDE SEQUENCE [LARGE SCALE GENOMIC DNA]</scope>
</reference>
<evidence type="ECO:0000313" key="2">
    <source>
        <dbReference type="EMBL" id="PCI75293.1"/>
    </source>
</evidence>
<dbReference type="InterPro" id="IPR029044">
    <property type="entry name" value="Nucleotide-diphossugar_trans"/>
</dbReference>
<dbReference type="Proteomes" id="UP000218775">
    <property type="component" value="Unassembled WGS sequence"/>
</dbReference>
<sequence>MIICSVPLFIVKEIKVISSKKSAKITLVDTQFQKQLEQASNVRFIVLVTLMHDEAVIEKNLLANIDQVYPADKTIYFTQNSRDRTGDELRALVDKHGASERIEVIENSSFQHYLRSYDYVVQNAKDDDVIVHMRGCDFFANREVLSKINYYYLNSDVWLTYGQFLGIDNYDKGNYQPRPKKRVQKKRVHQTPWLHSNCKTFFAKTYKNMRRDQFDMDDFFLSIHCEEQLLKPLARYAAGHLRFIPDVLSIKGNKSRIKKEPQAATSRRHQQRTY</sequence>
<name>A0A2A4WY77_UNCAE</name>
<comment type="caution">
    <text evidence="2">The sequence shown here is derived from an EMBL/GenBank/DDBJ whole genome shotgun (WGS) entry which is preliminary data.</text>
</comment>
<dbReference type="SUPFAM" id="SSF53448">
    <property type="entry name" value="Nucleotide-diphospho-sugar transferases"/>
    <property type="match status" value="1"/>
</dbReference>
<evidence type="ECO:0000256" key="1">
    <source>
        <dbReference type="SAM" id="MobiDB-lite"/>
    </source>
</evidence>
<gene>
    <name evidence="2" type="ORF">COB21_05820</name>
</gene>
<feature type="region of interest" description="Disordered" evidence="1">
    <location>
        <begin position="255"/>
        <end position="274"/>
    </location>
</feature>
<accession>A0A2A4WY77</accession>
<proteinExistence type="predicted"/>
<evidence type="ECO:0000313" key="3">
    <source>
        <dbReference type="Proteomes" id="UP000218775"/>
    </source>
</evidence>
<evidence type="ECO:0008006" key="4">
    <source>
        <dbReference type="Google" id="ProtNLM"/>
    </source>
</evidence>
<organism evidence="2 3">
    <name type="scientific">Aerophobetes bacterium</name>
    <dbReference type="NCBI Taxonomy" id="2030807"/>
    <lineage>
        <taxon>Bacteria</taxon>
        <taxon>Candidatus Aerophobota</taxon>
    </lineage>
</organism>
<dbReference type="AlphaFoldDB" id="A0A2A4WY77"/>
<protein>
    <recommendedName>
        <fullName evidence="4">Glycosyltransferase 2-like domain-containing protein</fullName>
    </recommendedName>
</protein>
<dbReference type="EMBL" id="NVUK01000051">
    <property type="protein sequence ID" value="PCI75293.1"/>
    <property type="molecule type" value="Genomic_DNA"/>
</dbReference>